<keyword evidence="6 19" id="KW-0732">Signal</keyword>
<comment type="cofactor">
    <cofactor evidence="16 17">
        <name>Zn(2+)</name>
        <dbReference type="ChEBI" id="CHEBI:29105"/>
    </cofactor>
    <text evidence="16 17">Binds 1 zinc ion per subunit.</text>
</comment>
<dbReference type="Gene3D" id="3.90.132.10">
    <property type="entry name" value="Leishmanolysin , domain 2"/>
    <property type="match status" value="1"/>
</dbReference>
<feature type="binding site" evidence="16">
    <location>
        <position position="307"/>
    </location>
    <ligand>
        <name>Zn(2+)</name>
        <dbReference type="ChEBI" id="CHEBI:29105"/>
        <note>catalytic</note>
    </ligand>
</feature>
<evidence type="ECO:0000256" key="4">
    <source>
        <dbReference type="ARBA" id="ARBA00022670"/>
    </source>
</evidence>
<evidence type="ECO:0000256" key="17">
    <source>
        <dbReference type="RuleBase" id="RU366077"/>
    </source>
</evidence>
<evidence type="ECO:0000256" key="8">
    <source>
        <dbReference type="ARBA" id="ARBA00022833"/>
    </source>
</evidence>
<keyword evidence="7 17" id="KW-0378">Hydrolase</keyword>
<evidence type="ECO:0000256" key="1">
    <source>
        <dbReference type="ARBA" id="ARBA00001249"/>
    </source>
</evidence>
<dbReference type="Gene3D" id="2.10.55.10">
    <property type="entry name" value="Leishmanolysin domain 3"/>
    <property type="match status" value="1"/>
</dbReference>
<dbReference type="EC" id="3.4.24.-" evidence="17"/>
<feature type="signal peptide" evidence="19">
    <location>
        <begin position="1"/>
        <end position="40"/>
    </location>
</feature>
<name>A0A1X0NQW6_9TRYP</name>
<keyword evidence="9" id="KW-0130">Cell adhesion</keyword>
<evidence type="ECO:0000256" key="5">
    <source>
        <dbReference type="ARBA" id="ARBA00022723"/>
    </source>
</evidence>
<dbReference type="PANTHER" id="PTHR10942">
    <property type="entry name" value="LEISHMANOLYSIN-LIKE PEPTIDASE"/>
    <property type="match status" value="1"/>
</dbReference>
<dbReference type="OrthoDB" id="527990at2759"/>
<evidence type="ECO:0000313" key="21">
    <source>
        <dbReference type="Proteomes" id="UP000192257"/>
    </source>
</evidence>
<evidence type="ECO:0000256" key="7">
    <source>
        <dbReference type="ARBA" id="ARBA00022801"/>
    </source>
</evidence>
<dbReference type="EMBL" id="NBCO01000024">
    <property type="protein sequence ID" value="ORC87084.1"/>
    <property type="molecule type" value="Genomic_DNA"/>
</dbReference>
<evidence type="ECO:0000256" key="2">
    <source>
        <dbReference type="ARBA" id="ARBA00004370"/>
    </source>
</evidence>
<evidence type="ECO:0000256" key="15">
    <source>
        <dbReference type="PIRSR" id="PIRSR601577-1"/>
    </source>
</evidence>
<keyword evidence="14" id="KW-0325">Glycoprotein</keyword>
<evidence type="ECO:0000256" key="18">
    <source>
        <dbReference type="SAM" id="MobiDB-lite"/>
    </source>
</evidence>
<protein>
    <recommendedName>
        <fullName evidence="17">Leishmanolysin-like peptidase</fullName>
        <ecNumber evidence="17">3.4.24.-</ecNumber>
    </recommendedName>
</protein>
<feature type="active site" evidence="15">
    <location>
        <position position="233"/>
    </location>
</feature>
<feature type="region of interest" description="Disordered" evidence="18">
    <location>
        <begin position="279"/>
        <end position="307"/>
    </location>
</feature>
<dbReference type="VEuPathDB" id="TriTrypDB:TM35_000242340"/>
<gene>
    <name evidence="20" type="ORF">TM35_000242340</name>
</gene>
<dbReference type="GO" id="GO:0016020">
    <property type="term" value="C:membrane"/>
    <property type="evidence" value="ECO:0007669"/>
    <property type="project" value="UniProtKB-SubCell"/>
</dbReference>
<keyword evidence="5 16" id="KW-0479">Metal-binding</keyword>
<dbReference type="AlphaFoldDB" id="A0A1X0NQW6"/>
<dbReference type="RefSeq" id="XP_028881150.1">
    <property type="nucleotide sequence ID" value="XM_029027646.1"/>
</dbReference>
<accession>A0A1X0NQW6</accession>
<keyword evidence="10 16" id="KW-0482">Metalloprotease</keyword>
<keyword evidence="11" id="KW-0472">Membrane</keyword>
<keyword evidence="4 17" id="KW-0645">Protease</keyword>
<evidence type="ECO:0000256" key="11">
    <source>
        <dbReference type="ARBA" id="ARBA00023136"/>
    </source>
</evidence>
<dbReference type="GO" id="GO:0006508">
    <property type="term" value="P:proteolysis"/>
    <property type="evidence" value="ECO:0007669"/>
    <property type="project" value="UniProtKB-KW"/>
</dbReference>
<evidence type="ECO:0000256" key="10">
    <source>
        <dbReference type="ARBA" id="ARBA00023049"/>
    </source>
</evidence>
<evidence type="ECO:0000256" key="3">
    <source>
        <dbReference type="ARBA" id="ARBA00005860"/>
    </source>
</evidence>
<comment type="caution">
    <text evidence="20">The sequence shown here is derived from an EMBL/GenBank/DDBJ whole genome shotgun (WGS) entry which is preliminary data.</text>
</comment>
<organism evidence="20 21">
    <name type="scientific">Trypanosoma theileri</name>
    <dbReference type="NCBI Taxonomy" id="67003"/>
    <lineage>
        <taxon>Eukaryota</taxon>
        <taxon>Discoba</taxon>
        <taxon>Euglenozoa</taxon>
        <taxon>Kinetoplastea</taxon>
        <taxon>Metakinetoplastina</taxon>
        <taxon>Trypanosomatida</taxon>
        <taxon>Trypanosomatidae</taxon>
        <taxon>Trypanosoma</taxon>
    </lineage>
</organism>
<evidence type="ECO:0000256" key="12">
    <source>
        <dbReference type="ARBA" id="ARBA00023145"/>
    </source>
</evidence>
<dbReference type="SUPFAM" id="SSF55486">
    <property type="entry name" value="Metalloproteases ('zincins'), catalytic domain"/>
    <property type="match status" value="1"/>
</dbReference>
<evidence type="ECO:0000256" key="6">
    <source>
        <dbReference type="ARBA" id="ARBA00022729"/>
    </source>
</evidence>
<dbReference type="GO" id="GO:0004222">
    <property type="term" value="F:metalloendopeptidase activity"/>
    <property type="evidence" value="ECO:0007669"/>
    <property type="project" value="UniProtKB-UniRule"/>
</dbReference>
<keyword evidence="12" id="KW-0865">Zymogen</keyword>
<dbReference type="InterPro" id="IPR001577">
    <property type="entry name" value="Peptidase_M8"/>
</dbReference>
<evidence type="ECO:0000256" key="16">
    <source>
        <dbReference type="PIRSR" id="PIRSR601577-2"/>
    </source>
</evidence>
<feature type="binding site" evidence="16">
    <location>
        <position position="232"/>
    </location>
    <ligand>
        <name>Zn(2+)</name>
        <dbReference type="ChEBI" id="CHEBI:29105"/>
        <note>catalytic</note>
    </ligand>
</feature>
<dbReference type="PANTHER" id="PTHR10942:SF0">
    <property type="entry name" value="LEISHMANOLYSIN-LIKE PEPTIDASE"/>
    <property type="match status" value="1"/>
</dbReference>
<keyword evidence="21" id="KW-1185">Reference proteome</keyword>
<feature type="binding site" evidence="16">
    <location>
        <position position="236"/>
    </location>
    <ligand>
        <name>Zn(2+)</name>
        <dbReference type="ChEBI" id="CHEBI:29105"/>
        <note>catalytic</note>
    </ligand>
</feature>
<keyword evidence="8 16" id="KW-0862">Zinc</keyword>
<comment type="catalytic activity">
    <reaction evidence="1">
        <text>Preference for hydrophobic residues at P1 and P1' and basic residues at P2' and P3'. A model nonapeptide is cleaved at -Ala-Tyr-|-Leu-Lys-Lys-.</text>
        <dbReference type="EC" id="3.4.24.36"/>
    </reaction>
</comment>
<dbReference type="Gene3D" id="3.10.170.20">
    <property type="match status" value="1"/>
</dbReference>
<dbReference type="PRINTS" id="PR00782">
    <property type="entry name" value="LSHMANOLYSIN"/>
</dbReference>
<feature type="compositionally biased region" description="Acidic residues" evidence="18">
    <location>
        <begin position="289"/>
        <end position="303"/>
    </location>
</feature>
<evidence type="ECO:0000313" key="20">
    <source>
        <dbReference type="EMBL" id="ORC87084.1"/>
    </source>
</evidence>
<proteinExistence type="inferred from homology"/>
<dbReference type="GeneID" id="39987426"/>
<reference evidence="20 21" key="1">
    <citation type="submission" date="2017-03" db="EMBL/GenBank/DDBJ databases">
        <title>An alternative strategy for trypanosome survival in the mammalian bloodstream revealed through genome and transcriptome analysis of the ubiquitous bovine parasite Trypanosoma (Megatrypanum) theileri.</title>
        <authorList>
            <person name="Kelly S."/>
            <person name="Ivens A."/>
            <person name="Mott A."/>
            <person name="O'Neill E."/>
            <person name="Emms D."/>
            <person name="Macleod O."/>
            <person name="Voorheis P."/>
            <person name="Matthews J."/>
            <person name="Matthews K."/>
            <person name="Carrington M."/>
        </authorList>
    </citation>
    <scope>NUCLEOTIDE SEQUENCE [LARGE SCALE GENOMIC DNA]</scope>
    <source>
        <strain evidence="20">Edinburgh</strain>
    </source>
</reference>
<comment type="subcellular location">
    <subcellularLocation>
        <location evidence="2">Membrane</location>
    </subcellularLocation>
</comment>
<feature type="chain" id="PRO_5012710246" description="Leishmanolysin-like peptidase" evidence="19">
    <location>
        <begin position="41"/>
        <end position="572"/>
    </location>
</feature>
<evidence type="ECO:0000256" key="9">
    <source>
        <dbReference type="ARBA" id="ARBA00022889"/>
    </source>
</evidence>
<dbReference type="GO" id="GO:0007155">
    <property type="term" value="P:cell adhesion"/>
    <property type="evidence" value="ECO:0007669"/>
    <property type="project" value="UniProtKB-KW"/>
</dbReference>
<evidence type="ECO:0000256" key="14">
    <source>
        <dbReference type="ARBA" id="ARBA00023180"/>
    </source>
</evidence>
<dbReference type="GO" id="GO:0046872">
    <property type="term" value="F:metal ion binding"/>
    <property type="evidence" value="ECO:0007669"/>
    <property type="project" value="UniProtKB-KW"/>
</dbReference>
<evidence type="ECO:0000256" key="19">
    <source>
        <dbReference type="SAM" id="SignalP"/>
    </source>
</evidence>
<dbReference type="Pfam" id="PF01457">
    <property type="entry name" value="Peptidase_M8"/>
    <property type="match status" value="1"/>
</dbReference>
<dbReference type="Gene3D" id="2.30.34.10">
    <property type="entry name" value="Leishmanolysin domain 4"/>
    <property type="match status" value="1"/>
</dbReference>
<comment type="similarity">
    <text evidence="3 17">Belongs to the peptidase M8 family.</text>
</comment>
<sequence length="572" mass="63346">MTKQANKLSARTPATVRQSLYVMPLLLLLLFLCCACVCVAQKDGGVQSTGVVRELPRKGQSGVQAYTVSAQEKDDKEWKLIRIKASTKDLEDASRYCTKIGEQIIDFEGDEVVCDEEDILTDEKKKTIINTILPAAIKLHKDRLRVQPHEGKLKVPNFEDGSDCEYFTVPDEHHTEGVENADFVFYVGSGPGTSFGVTCAPEDLSSRPIAGAMNIAVFKYAGLRLSVRSIAHEMAHALGFDYERMKELNMVTTVTNVRDKDRVLVNTAVTKEKAQEHYNCPELQGMELNNEEQEEGEDQEEDEVSSHWSVRLARDELMAPPTGLTAGYYTALTMSTFEGLGYYKANWGMEEPMSWGHKGGCDFINGSCMTNGVTAFPKTFCNDTKFRCTSDRHAIGRCELSKDVESKVFLDQCPTMEPIWKLEGEEEEEEESSPTSLCTDGEEGLFPGSLTGEDSWCLDAESLTVVTNKRSMRNAIRGVCARVKCSSGGGVKVQYKGNDKWHDCPEGKSIDVRSSAFTNGKIKCPKYDEVCTITPDGRSRLSMNVELDSTRRAAALSALVPLAMTFTLMGLL</sequence>
<dbReference type="GO" id="GO:0005737">
    <property type="term" value="C:cytoplasm"/>
    <property type="evidence" value="ECO:0007669"/>
    <property type="project" value="TreeGrafter"/>
</dbReference>
<keyword evidence="13" id="KW-1015">Disulfide bond</keyword>
<dbReference type="Proteomes" id="UP000192257">
    <property type="component" value="Unassembled WGS sequence"/>
</dbReference>
<evidence type="ECO:0000256" key="13">
    <source>
        <dbReference type="ARBA" id="ARBA00023157"/>
    </source>
</evidence>